<keyword evidence="1" id="KW-0813">Transport</keyword>
<reference evidence="4" key="1">
    <citation type="submission" date="2020-03" db="EMBL/GenBank/DDBJ databases">
        <title>Roseovarius gahaiensis sp. nov., isolated from Gahai Saline Lake, China.</title>
        <authorList>
            <person name="Sun X."/>
        </authorList>
    </citation>
    <scope>NUCLEOTIDE SEQUENCE</scope>
    <source>
        <strain evidence="4">GH877</strain>
    </source>
</reference>
<evidence type="ECO:0000313" key="4">
    <source>
        <dbReference type="EMBL" id="NHQ73872.1"/>
    </source>
</evidence>
<keyword evidence="3" id="KW-0812">Transmembrane</keyword>
<organism evidence="4 5">
    <name type="scientific">Roseovarius gahaiensis</name>
    <dbReference type="NCBI Taxonomy" id="2716691"/>
    <lineage>
        <taxon>Bacteria</taxon>
        <taxon>Pseudomonadati</taxon>
        <taxon>Pseudomonadota</taxon>
        <taxon>Alphaproteobacteria</taxon>
        <taxon>Rhodobacterales</taxon>
        <taxon>Roseobacteraceae</taxon>
        <taxon>Roseovarius</taxon>
    </lineage>
</organism>
<proteinExistence type="inferred from homology"/>
<name>A0A967BGQ9_9RHOB</name>
<evidence type="ECO:0000256" key="3">
    <source>
        <dbReference type="SAM" id="Phobius"/>
    </source>
</evidence>
<dbReference type="Proteomes" id="UP000639775">
    <property type="component" value="Unassembled WGS sequence"/>
</dbReference>
<keyword evidence="1" id="KW-0406">Ion transport</keyword>
<comment type="caution">
    <text evidence="4">The sequence shown here is derived from an EMBL/GenBank/DDBJ whole genome shotgun (WGS) entry which is preliminary data.</text>
</comment>
<keyword evidence="1" id="KW-0375">Hydrogen ion transport</keyword>
<dbReference type="InterPro" id="IPR016989">
    <property type="entry name" value="Atp1_alphaprobac"/>
</dbReference>
<protein>
    <recommendedName>
        <fullName evidence="1">ATP synthase protein I</fullName>
    </recommendedName>
</protein>
<accession>A0A967BGQ9</accession>
<evidence type="ECO:0000313" key="5">
    <source>
        <dbReference type="Proteomes" id="UP000639775"/>
    </source>
</evidence>
<evidence type="ECO:0000256" key="1">
    <source>
        <dbReference type="PIRNR" id="PIRNR032126"/>
    </source>
</evidence>
<dbReference type="GO" id="GO:0045259">
    <property type="term" value="C:proton-transporting ATP synthase complex"/>
    <property type="evidence" value="ECO:0007669"/>
    <property type="project" value="UniProtKB-UniRule"/>
</dbReference>
<dbReference type="PIRSF" id="PIRSF032126">
    <property type="entry name" value="F0F1_ATP_synthase_subunit_I"/>
    <property type="match status" value="1"/>
</dbReference>
<dbReference type="InterPro" id="IPR032820">
    <property type="entry name" value="ATPase_put"/>
</dbReference>
<sequence>MTDPDQRERMAQLEKRIAAFKKKDEAKPHMEEHYSQAHLAWRMVIELVAGLLIGFGIGYGLDRLFGTLPIFLVLFTLLGLAAGVKTMMRSAAEIQRDKVAEEAERTAPKDTGGEKRTKDGDGSE</sequence>
<comment type="function">
    <text evidence="1">A possible function for this protein is to guide the assembly of the membrane sector of the ATPase enzyme complex.</text>
</comment>
<dbReference type="RefSeq" id="WP_167194146.1">
    <property type="nucleotide sequence ID" value="NZ_JAAORB010000006.1"/>
</dbReference>
<keyword evidence="5" id="KW-1185">Reference proteome</keyword>
<keyword evidence="3" id="KW-1133">Transmembrane helix</keyword>
<dbReference type="AlphaFoldDB" id="A0A967BGQ9"/>
<keyword evidence="1 3" id="KW-0472">Membrane</keyword>
<dbReference type="GO" id="GO:1902600">
    <property type="term" value="P:proton transmembrane transport"/>
    <property type="evidence" value="ECO:0007669"/>
    <property type="project" value="UniProtKB-KW"/>
</dbReference>
<feature type="transmembrane region" description="Helical" evidence="3">
    <location>
        <begin position="39"/>
        <end position="61"/>
    </location>
</feature>
<gene>
    <name evidence="4" type="ORF">HAT86_05250</name>
</gene>
<feature type="region of interest" description="Disordered" evidence="2">
    <location>
        <begin position="95"/>
        <end position="124"/>
    </location>
</feature>
<dbReference type="Pfam" id="PF09527">
    <property type="entry name" value="ATPase_gene1"/>
    <property type="match status" value="1"/>
</dbReference>
<dbReference type="EMBL" id="JAAORB010000006">
    <property type="protein sequence ID" value="NHQ73872.1"/>
    <property type="molecule type" value="Genomic_DNA"/>
</dbReference>
<evidence type="ECO:0000256" key="2">
    <source>
        <dbReference type="SAM" id="MobiDB-lite"/>
    </source>
</evidence>
<feature type="transmembrane region" description="Helical" evidence="3">
    <location>
        <begin position="67"/>
        <end position="88"/>
    </location>
</feature>
<comment type="similarity">
    <text evidence="1">Belongs to the bacterial AtpI family.</text>
</comment>